<dbReference type="InterPro" id="IPR050301">
    <property type="entry name" value="NTE"/>
</dbReference>
<keyword evidence="2 4" id="KW-0442">Lipid degradation</keyword>
<evidence type="ECO:0000259" key="5">
    <source>
        <dbReference type="PROSITE" id="PS51635"/>
    </source>
</evidence>
<keyword evidence="7" id="KW-1185">Reference proteome</keyword>
<accession>A0A1M4UG49</accession>
<reference evidence="7" key="1">
    <citation type="submission" date="2016-11" db="EMBL/GenBank/DDBJ databases">
        <authorList>
            <person name="Varghese N."/>
            <person name="Submissions S."/>
        </authorList>
    </citation>
    <scope>NUCLEOTIDE SEQUENCE [LARGE SCALE GENOMIC DNA]</scope>
    <source>
        <strain evidence="7">DSM 18095</strain>
    </source>
</reference>
<evidence type="ECO:0000256" key="3">
    <source>
        <dbReference type="ARBA" id="ARBA00023098"/>
    </source>
</evidence>
<feature type="short sequence motif" description="GXSXG" evidence="4">
    <location>
        <begin position="35"/>
        <end position="39"/>
    </location>
</feature>
<dbReference type="PANTHER" id="PTHR14226">
    <property type="entry name" value="NEUROPATHY TARGET ESTERASE/SWISS CHEESE D.MELANOGASTER"/>
    <property type="match status" value="1"/>
</dbReference>
<sequence>MYGLVLEGGGAKGSYHVGAYKALRESGVEIKGVVGTSIGALNGAMIVQNDYDKCYNLWNEITYSMVVDVDDEEIDKIVQLKLAKEDLSFLRDKIKKLISTKGFDITPLKNLLDEYIDEEKIRKSNMDFGMVAINLSPFKPLYVFKEDIPGGELKDYLMASAYLPVFKTERLGGKLYLDGGFYDNLPFKMLVDKGYKDLILVRTNAMGITRKIDLKETNSIVISPSDDIGKSFEYDSARAKSNIELGYYDGLKALKGLKGNKYYLMPKNDDDYYFNLILNIPEEDVRKIEEILKLPECPYRRSLLEHIIPKICSMISLDKNCSYGEIMIYLLEKKAENLNIERFKIYTFEELLSKVEDKKVIKEKEENSKLDKLIEKVDILPIINKDEALLDIADIIFSRRE</sequence>
<dbReference type="GO" id="GO:0016787">
    <property type="term" value="F:hydrolase activity"/>
    <property type="evidence" value="ECO:0007669"/>
    <property type="project" value="UniProtKB-UniRule"/>
</dbReference>
<keyword evidence="3 4" id="KW-0443">Lipid metabolism</keyword>
<keyword evidence="1 4" id="KW-0378">Hydrolase</keyword>
<evidence type="ECO:0000256" key="1">
    <source>
        <dbReference type="ARBA" id="ARBA00022801"/>
    </source>
</evidence>
<protein>
    <submittedName>
        <fullName evidence="6">NTE family protein</fullName>
    </submittedName>
</protein>
<dbReference type="EMBL" id="FQTY01000003">
    <property type="protein sequence ID" value="SHE55762.1"/>
    <property type="molecule type" value="Genomic_DNA"/>
</dbReference>
<dbReference type="PANTHER" id="PTHR14226:SF25">
    <property type="entry name" value="PHOSPHOESTERASE"/>
    <property type="match status" value="1"/>
</dbReference>
<proteinExistence type="predicted"/>
<feature type="active site" description="Nucleophile" evidence="4">
    <location>
        <position position="37"/>
    </location>
</feature>
<dbReference type="Pfam" id="PF01734">
    <property type="entry name" value="Patatin"/>
    <property type="match status" value="1"/>
</dbReference>
<dbReference type="GO" id="GO:0016042">
    <property type="term" value="P:lipid catabolic process"/>
    <property type="evidence" value="ECO:0007669"/>
    <property type="project" value="UniProtKB-UniRule"/>
</dbReference>
<name>A0A1M4UG49_9FIRM</name>
<feature type="active site" description="Proton acceptor" evidence="4">
    <location>
        <position position="178"/>
    </location>
</feature>
<dbReference type="GeneID" id="90996108"/>
<evidence type="ECO:0000256" key="2">
    <source>
        <dbReference type="ARBA" id="ARBA00022963"/>
    </source>
</evidence>
<dbReference type="InterPro" id="IPR002641">
    <property type="entry name" value="PNPLA_dom"/>
</dbReference>
<feature type="domain" description="PNPLA" evidence="5">
    <location>
        <begin position="4"/>
        <end position="191"/>
    </location>
</feature>
<dbReference type="CDD" id="cd07209">
    <property type="entry name" value="Pat_hypo_Ecoli_Z1214_like"/>
    <property type="match status" value="1"/>
</dbReference>
<dbReference type="Proteomes" id="UP000184114">
    <property type="component" value="Unassembled WGS sequence"/>
</dbReference>
<evidence type="ECO:0000313" key="6">
    <source>
        <dbReference type="EMBL" id="SHE55762.1"/>
    </source>
</evidence>
<dbReference type="AlphaFoldDB" id="A0A1M4UG49"/>
<organism evidence="6 7">
    <name type="scientific">Tissierella praeacuta DSM 18095</name>
    <dbReference type="NCBI Taxonomy" id="1123404"/>
    <lineage>
        <taxon>Bacteria</taxon>
        <taxon>Bacillati</taxon>
        <taxon>Bacillota</taxon>
        <taxon>Tissierellia</taxon>
        <taxon>Tissierellales</taxon>
        <taxon>Tissierellaceae</taxon>
        <taxon>Tissierella</taxon>
    </lineage>
</organism>
<gene>
    <name evidence="6" type="ORF">SAMN02745784_01071</name>
</gene>
<feature type="short sequence motif" description="GXGXXG" evidence="4">
    <location>
        <begin position="8"/>
        <end position="13"/>
    </location>
</feature>
<dbReference type="InterPro" id="IPR016035">
    <property type="entry name" value="Acyl_Trfase/lysoPLipase"/>
</dbReference>
<dbReference type="SUPFAM" id="SSF52151">
    <property type="entry name" value="FabD/lysophospholipase-like"/>
    <property type="match status" value="1"/>
</dbReference>
<dbReference type="STRING" id="1123404.SAMN02745784_01071"/>
<dbReference type="PROSITE" id="PS51635">
    <property type="entry name" value="PNPLA"/>
    <property type="match status" value="1"/>
</dbReference>
<dbReference type="Gene3D" id="3.40.1090.10">
    <property type="entry name" value="Cytosolic phospholipase A2 catalytic domain"/>
    <property type="match status" value="2"/>
</dbReference>
<evidence type="ECO:0000313" key="7">
    <source>
        <dbReference type="Proteomes" id="UP000184114"/>
    </source>
</evidence>
<evidence type="ECO:0000256" key="4">
    <source>
        <dbReference type="PROSITE-ProRule" id="PRU01161"/>
    </source>
</evidence>
<dbReference type="RefSeq" id="WP_072973986.1">
    <property type="nucleotide sequence ID" value="NZ_FQTY01000003.1"/>
</dbReference>
<feature type="short sequence motif" description="DGA/G" evidence="4">
    <location>
        <begin position="178"/>
        <end position="180"/>
    </location>
</feature>